<keyword evidence="7" id="KW-0051">Antiviral defense</keyword>
<dbReference type="InterPro" id="IPR013597">
    <property type="entry name" value="Mat_intron_G2"/>
</dbReference>
<evidence type="ECO:0000256" key="1">
    <source>
        <dbReference type="ARBA" id="ARBA00012493"/>
    </source>
</evidence>
<dbReference type="CDD" id="cd01651">
    <property type="entry name" value="RT_G2_intron"/>
    <property type="match status" value="1"/>
</dbReference>
<evidence type="ECO:0000259" key="10">
    <source>
        <dbReference type="PROSITE" id="PS50878"/>
    </source>
</evidence>
<feature type="domain" description="Reverse transcriptase" evidence="10">
    <location>
        <begin position="53"/>
        <end position="280"/>
    </location>
</feature>
<dbReference type="PANTHER" id="PTHR34047">
    <property type="entry name" value="NUCLEAR INTRON MATURASE 1, MITOCHONDRIAL-RELATED"/>
    <property type="match status" value="1"/>
</dbReference>
<accession>A0A2N6UDQ7</accession>
<reference evidence="11 12" key="1">
    <citation type="submission" date="2017-09" db="EMBL/GenBank/DDBJ databases">
        <title>Bacterial strain isolated from the female urinary microbiota.</title>
        <authorList>
            <person name="Thomas-White K."/>
            <person name="Kumar N."/>
            <person name="Forster S."/>
            <person name="Putonti C."/>
            <person name="Lawley T."/>
            <person name="Wolfe A.J."/>
        </authorList>
    </citation>
    <scope>NUCLEOTIDE SEQUENCE [LARGE SCALE GENOMIC DNA]</scope>
    <source>
        <strain evidence="11 12">UMB0240</strain>
    </source>
</reference>
<dbReference type="GO" id="GO:0046872">
    <property type="term" value="F:metal ion binding"/>
    <property type="evidence" value="ECO:0007669"/>
    <property type="project" value="UniProtKB-KW"/>
</dbReference>
<dbReference type="OrthoDB" id="9793236at2"/>
<proteinExistence type="inferred from homology"/>
<evidence type="ECO:0000256" key="4">
    <source>
        <dbReference type="ARBA" id="ARBA00022723"/>
    </source>
</evidence>
<dbReference type="InterPro" id="IPR000123">
    <property type="entry name" value="Reverse_transcriptase_msDNA"/>
</dbReference>
<keyword evidence="6 11" id="KW-0695">RNA-directed DNA polymerase</keyword>
<dbReference type="EC" id="2.7.7.49" evidence="1"/>
<evidence type="ECO:0000256" key="5">
    <source>
        <dbReference type="ARBA" id="ARBA00022842"/>
    </source>
</evidence>
<protein>
    <recommendedName>
        <fullName evidence="1">RNA-directed DNA polymerase</fullName>
        <ecNumber evidence="1">2.7.7.49</ecNumber>
    </recommendedName>
</protein>
<gene>
    <name evidence="11" type="primary">ltrA</name>
    <name evidence="11" type="ORF">CJ191_05045</name>
</gene>
<evidence type="ECO:0000256" key="6">
    <source>
        <dbReference type="ARBA" id="ARBA00022918"/>
    </source>
</evidence>
<dbReference type="InterPro" id="IPR000477">
    <property type="entry name" value="RT_dom"/>
</dbReference>
<dbReference type="InterPro" id="IPR043502">
    <property type="entry name" value="DNA/RNA_pol_sf"/>
</dbReference>
<dbReference type="SUPFAM" id="SSF56672">
    <property type="entry name" value="DNA/RNA polymerases"/>
    <property type="match status" value="1"/>
</dbReference>
<keyword evidence="5" id="KW-0460">Magnesium</keyword>
<keyword evidence="2" id="KW-0808">Transferase</keyword>
<evidence type="ECO:0000313" key="11">
    <source>
        <dbReference type="EMBL" id="PMC79684.1"/>
    </source>
</evidence>
<name>A0A2N6UDQ7_9LACT</name>
<evidence type="ECO:0000256" key="9">
    <source>
        <dbReference type="ARBA" id="ARBA00048173"/>
    </source>
</evidence>
<sequence length="428" mass="50106">MYRKQPSLMEKVVDKRNIADAIKAVKHNKGAAGIDNMSVAEIEEHIYKYYVPLRSKLLDGTYKPQPVKRVEIPKPNGQVRKLGIPVVRDRVIQQAIRQVIEPLIDPHFMENSHGFRPGKGTHSALKQCVKYYEEGYKFVVDCDLKECFDKLNHDKLIHYLEQFIQDKMIIKIIRKFLLAGVIDLSGEFVESKTGAPQGGVLSPLLSNIYLHELDKELSRRGHRFVRYADDFVIYIKSKRAGERVLESITKFIEKDLKLIVNTAKSQVGSPTHLKFLSCLIHTMNGQCRFIPTKQAKQKFKRTLKRLTSRKRPGTFKEIIQQINRVTRGWINYFGLGFIKTFIQRIEQWLHRRIRQLILKRWKRPKTIIRKLMSYGLDTDSAKRIAYSRKKYWRLSINLQLHVAFSTKRLYHWGLVPLNQLVESAYAKY</sequence>
<dbReference type="PANTHER" id="PTHR34047:SF8">
    <property type="entry name" value="PROTEIN YKFC"/>
    <property type="match status" value="1"/>
</dbReference>
<evidence type="ECO:0000256" key="7">
    <source>
        <dbReference type="ARBA" id="ARBA00023118"/>
    </source>
</evidence>
<keyword evidence="4" id="KW-0479">Metal-binding</keyword>
<dbReference type="GO" id="GO:0003964">
    <property type="term" value="F:RNA-directed DNA polymerase activity"/>
    <property type="evidence" value="ECO:0007669"/>
    <property type="project" value="UniProtKB-KW"/>
</dbReference>
<evidence type="ECO:0000256" key="2">
    <source>
        <dbReference type="ARBA" id="ARBA00022679"/>
    </source>
</evidence>
<dbReference type="AlphaFoldDB" id="A0A2N6UDQ7"/>
<keyword evidence="12" id="KW-1185">Reference proteome</keyword>
<dbReference type="PRINTS" id="PR00866">
    <property type="entry name" value="RNADNAPOLMS"/>
</dbReference>
<comment type="similarity">
    <text evidence="8">Belongs to the bacterial reverse transcriptase family.</text>
</comment>
<dbReference type="InterPro" id="IPR030931">
    <property type="entry name" value="Group_II_RT_mat"/>
</dbReference>
<dbReference type="NCBIfam" id="TIGR04416">
    <property type="entry name" value="group_II_RT_mat"/>
    <property type="match status" value="1"/>
</dbReference>
<dbReference type="Proteomes" id="UP000235701">
    <property type="component" value="Unassembled WGS sequence"/>
</dbReference>
<evidence type="ECO:0000256" key="8">
    <source>
        <dbReference type="ARBA" id="ARBA00034120"/>
    </source>
</evidence>
<dbReference type="Pfam" id="PF00078">
    <property type="entry name" value="RVT_1"/>
    <property type="match status" value="1"/>
</dbReference>
<dbReference type="EMBL" id="PNHQ01000010">
    <property type="protein sequence ID" value="PMC79684.1"/>
    <property type="molecule type" value="Genomic_DNA"/>
</dbReference>
<comment type="catalytic activity">
    <reaction evidence="9">
        <text>DNA(n) + a 2'-deoxyribonucleoside 5'-triphosphate = DNA(n+1) + diphosphate</text>
        <dbReference type="Rhea" id="RHEA:22508"/>
        <dbReference type="Rhea" id="RHEA-COMP:17339"/>
        <dbReference type="Rhea" id="RHEA-COMP:17340"/>
        <dbReference type="ChEBI" id="CHEBI:33019"/>
        <dbReference type="ChEBI" id="CHEBI:61560"/>
        <dbReference type="ChEBI" id="CHEBI:173112"/>
        <dbReference type="EC" id="2.7.7.49"/>
    </reaction>
</comment>
<dbReference type="Pfam" id="PF08388">
    <property type="entry name" value="GIIM"/>
    <property type="match status" value="1"/>
</dbReference>
<dbReference type="GO" id="GO:0051607">
    <property type="term" value="P:defense response to virus"/>
    <property type="evidence" value="ECO:0007669"/>
    <property type="project" value="UniProtKB-KW"/>
</dbReference>
<organism evidence="11 12">
    <name type="scientific">Aerococcus viridans</name>
    <dbReference type="NCBI Taxonomy" id="1377"/>
    <lineage>
        <taxon>Bacteria</taxon>
        <taxon>Bacillati</taxon>
        <taxon>Bacillota</taxon>
        <taxon>Bacilli</taxon>
        <taxon>Lactobacillales</taxon>
        <taxon>Aerococcaceae</taxon>
        <taxon>Aerococcus</taxon>
    </lineage>
</organism>
<dbReference type="GO" id="GO:0003723">
    <property type="term" value="F:RNA binding"/>
    <property type="evidence" value="ECO:0007669"/>
    <property type="project" value="InterPro"/>
</dbReference>
<evidence type="ECO:0000256" key="3">
    <source>
        <dbReference type="ARBA" id="ARBA00022695"/>
    </source>
</evidence>
<dbReference type="PROSITE" id="PS50878">
    <property type="entry name" value="RT_POL"/>
    <property type="match status" value="1"/>
</dbReference>
<dbReference type="InterPro" id="IPR051083">
    <property type="entry name" value="GrpII_Intron_Splice-Mob/Def"/>
</dbReference>
<comment type="caution">
    <text evidence="11">The sequence shown here is derived from an EMBL/GenBank/DDBJ whole genome shotgun (WGS) entry which is preliminary data.</text>
</comment>
<keyword evidence="3" id="KW-0548">Nucleotidyltransferase</keyword>
<evidence type="ECO:0000313" key="12">
    <source>
        <dbReference type="Proteomes" id="UP000235701"/>
    </source>
</evidence>